<protein>
    <submittedName>
        <fullName evidence="3">Ribonuclease J</fullName>
        <ecNumber evidence="3">3.1.-.-</ecNumber>
    </submittedName>
</protein>
<dbReference type="GO" id="GO:0016787">
    <property type="term" value="F:hydrolase activity"/>
    <property type="evidence" value="ECO:0007669"/>
    <property type="project" value="UniProtKB-KW"/>
</dbReference>
<keyword evidence="3" id="KW-0378">Hydrolase</keyword>
<accession>A0ABU7MLD1</accession>
<dbReference type="InterPro" id="IPR055132">
    <property type="entry name" value="RNase_J_b_CASP"/>
</dbReference>
<evidence type="ECO:0000313" key="3">
    <source>
        <dbReference type="EMBL" id="MEE3928319.1"/>
    </source>
</evidence>
<proteinExistence type="predicted"/>
<dbReference type="InterPro" id="IPR036866">
    <property type="entry name" value="RibonucZ/Hydroxyglut_hydro"/>
</dbReference>
<dbReference type="Pfam" id="PF22505">
    <property type="entry name" value="RNase_J_b_CASP"/>
    <property type="match status" value="1"/>
</dbReference>
<comment type="caution">
    <text evidence="3">The sequence shown here is derived from an EMBL/GenBank/DDBJ whole genome shotgun (WGS) entry which is preliminary data.</text>
</comment>
<name>A0ABU7MLD1_9BACT</name>
<evidence type="ECO:0000259" key="1">
    <source>
        <dbReference type="Pfam" id="PF17770"/>
    </source>
</evidence>
<dbReference type="Pfam" id="PF17770">
    <property type="entry name" value="RNase_J_C"/>
    <property type="match status" value="1"/>
</dbReference>
<dbReference type="RefSeq" id="WP_330500733.1">
    <property type="nucleotide sequence ID" value="NZ_JAZDWZ010000005.1"/>
</dbReference>
<evidence type="ECO:0000313" key="4">
    <source>
        <dbReference type="Proteomes" id="UP001344817"/>
    </source>
</evidence>
<feature type="domain" description="Ribonuclease J C-terminal" evidence="1">
    <location>
        <begin position="452"/>
        <end position="547"/>
    </location>
</feature>
<dbReference type="EC" id="3.1.-.-" evidence="3"/>
<dbReference type="PANTHER" id="PTHR43694">
    <property type="entry name" value="RIBONUCLEASE J"/>
    <property type="match status" value="1"/>
</dbReference>
<dbReference type="Gene3D" id="3.60.15.10">
    <property type="entry name" value="Ribonuclease Z/Hydroxyacylglutathione hydrolase-like"/>
    <property type="match status" value="1"/>
</dbReference>
<dbReference type="Gene3D" id="3.10.20.580">
    <property type="match status" value="1"/>
</dbReference>
<gene>
    <name evidence="3" type="ORF">V2E24_01885</name>
</gene>
<organism evidence="3 4">
    <name type="scientific">Mycoplasmopsis ciconiae</name>
    <dbReference type="NCBI Taxonomy" id="561067"/>
    <lineage>
        <taxon>Bacteria</taxon>
        <taxon>Bacillati</taxon>
        <taxon>Mycoplasmatota</taxon>
        <taxon>Mycoplasmoidales</taxon>
        <taxon>Metamycoplasmataceae</taxon>
        <taxon>Mycoplasmopsis</taxon>
    </lineage>
</organism>
<dbReference type="SUPFAM" id="SSF56281">
    <property type="entry name" value="Metallo-hydrolase/oxidoreductase"/>
    <property type="match status" value="1"/>
</dbReference>
<feature type="domain" description="Ribonuclease J beta-CASP" evidence="2">
    <location>
        <begin position="223"/>
        <end position="336"/>
    </location>
</feature>
<dbReference type="InterPro" id="IPR042173">
    <property type="entry name" value="RNase_J_2"/>
</dbReference>
<dbReference type="EMBL" id="JAZDWZ010000005">
    <property type="protein sequence ID" value="MEE3928319.1"/>
    <property type="molecule type" value="Genomic_DNA"/>
</dbReference>
<dbReference type="Proteomes" id="UP001344817">
    <property type="component" value="Unassembled WGS sequence"/>
</dbReference>
<evidence type="ECO:0000259" key="2">
    <source>
        <dbReference type="Pfam" id="PF22505"/>
    </source>
</evidence>
<dbReference type="PANTHER" id="PTHR43694:SF1">
    <property type="entry name" value="RIBONUCLEASE J"/>
    <property type="match status" value="1"/>
</dbReference>
<dbReference type="Gene3D" id="3.40.50.10710">
    <property type="entry name" value="Metallo-hydrolase/oxidoreductase"/>
    <property type="match status" value="1"/>
</dbReference>
<sequence>MPHINIFALGGLDENGKNCYVLRSDDDIFVINSGAKVPISSYNGVDTLIPDFNYLINNKDKIKGIFVTDVKNDSFSALPWLIMQIPGITIYTSPFNKIMIASRLQKYQIEPNSFKIETITKKITIGQTQIQPILVAGSLPGSLGFDFIVDSKTSVVFMFNYVKGDLGIYGNTDYSLIKNSLEDRDLLALVSDAGHANYSGYAIDRIQLPPSVKEAFLNTAADKRIIVGAYDEEMVAIHQILELARITNRPVVAYGKTYAQLIYLIQKIKTNLPLPQIFKHKNLNQHPNAVILVTGSVERLYSRFLRITDNKDVLLKLKNTDTVLMIAPPINGLESLAALTLDDIARIAPNIIEVTNSEYYSHRPAREDILDLLRVLKPKYFLPVQGLYRYLVDISNNANEQKSLNKTTPIILQNGKIAHFIDNKLASTNGKIKEIGDVIVDGFGIGDISSEVIYERETLGREGLVTLSFLFNPKTKEISQDFKIHFVGIAPASVCSELKAVIHETITQVLENEEFAGLKDLQERLRRVVRKKIFKAQDKEPMVVITFNTI</sequence>
<keyword evidence="4" id="KW-1185">Reference proteome</keyword>
<dbReference type="InterPro" id="IPR041636">
    <property type="entry name" value="RNase_J_C"/>
</dbReference>
<reference evidence="3" key="1">
    <citation type="submission" date="2024-01" db="EMBL/GenBank/DDBJ databases">
        <title>Genome sequence of Mycoplasma ciconiae type strain DSM 25251.</title>
        <authorList>
            <person name="Spergser J."/>
        </authorList>
    </citation>
    <scope>NUCLEOTIDE SEQUENCE [LARGE SCALE GENOMIC DNA]</scope>
    <source>
        <strain evidence="3">DSM 25251</strain>
    </source>
</reference>